<name>A0ABD0LUV5_9CAEN</name>
<dbReference type="PANTHER" id="PTHR47537:SF6">
    <property type="entry name" value="CUB DOMAIN-CONTAINING PROTEIN"/>
    <property type="match status" value="1"/>
</dbReference>
<evidence type="ECO:0000313" key="4">
    <source>
        <dbReference type="EMBL" id="KAK7503306.1"/>
    </source>
</evidence>
<dbReference type="AlphaFoldDB" id="A0ABD0LUV5"/>
<keyword evidence="5" id="KW-1185">Reference proteome</keyword>
<accession>A0ABD0LUV5</accession>
<dbReference type="InterPro" id="IPR053207">
    <property type="entry name" value="Non-NMDA_GluR_Accessory"/>
</dbReference>
<dbReference type="Pfam" id="PF00431">
    <property type="entry name" value="CUB"/>
    <property type="match status" value="2"/>
</dbReference>
<dbReference type="EMBL" id="JACVVK020000021">
    <property type="protein sequence ID" value="KAK7503306.1"/>
    <property type="molecule type" value="Genomic_DNA"/>
</dbReference>
<dbReference type="SMART" id="SM00042">
    <property type="entry name" value="CUB"/>
    <property type="match status" value="2"/>
</dbReference>
<organism evidence="4 5">
    <name type="scientific">Batillaria attramentaria</name>
    <dbReference type="NCBI Taxonomy" id="370345"/>
    <lineage>
        <taxon>Eukaryota</taxon>
        <taxon>Metazoa</taxon>
        <taxon>Spiralia</taxon>
        <taxon>Lophotrochozoa</taxon>
        <taxon>Mollusca</taxon>
        <taxon>Gastropoda</taxon>
        <taxon>Caenogastropoda</taxon>
        <taxon>Sorbeoconcha</taxon>
        <taxon>Cerithioidea</taxon>
        <taxon>Batillariidae</taxon>
        <taxon>Batillaria</taxon>
    </lineage>
</organism>
<evidence type="ECO:0000256" key="2">
    <source>
        <dbReference type="PROSITE-ProRule" id="PRU00059"/>
    </source>
</evidence>
<sequence>CDCVVYQSYGLNDGRFTSPNFPEYYPPNTNCILYSFFGDSQELIELTFLEFDLRMPGPDGKCVDFVRVFQNLERPEVNENNKWDVELCGNYSSLRRKKFYSSDRALILEFHTQSPTGYNNRFKGFSGIYQFLDKTKFITTGTRVDGQPCTYEFQSTASHKSGRFFSPSYPQLYRPNTRCRFNFHAQPGERVRVVFTNIQLHHTDGSCLHAPDVLTVYDGEDTDSNVIAQYCEFHNTEEVISFTSHMLVTFTSDQQHQEQGFAATYEFIGKTPAGTITRDTMNSTRGDSPVGG</sequence>
<dbReference type="Proteomes" id="UP001519460">
    <property type="component" value="Unassembled WGS sequence"/>
</dbReference>
<evidence type="ECO:0000259" key="3">
    <source>
        <dbReference type="PROSITE" id="PS01180"/>
    </source>
</evidence>
<feature type="domain" description="CUB" evidence="3">
    <location>
        <begin position="1"/>
        <end position="132"/>
    </location>
</feature>
<evidence type="ECO:0000313" key="5">
    <source>
        <dbReference type="Proteomes" id="UP001519460"/>
    </source>
</evidence>
<reference evidence="4 5" key="1">
    <citation type="journal article" date="2023" name="Sci. Data">
        <title>Genome assembly of the Korean intertidal mud-creeper Batillaria attramentaria.</title>
        <authorList>
            <person name="Patra A.K."/>
            <person name="Ho P.T."/>
            <person name="Jun S."/>
            <person name="Lee S.J."/>
            <person name="Kim Y."/>
            <person name="Won Y.J."/>
        </authorList>
    </citation>
    <scope>NUCLEOTIDE SEQUENCE [LARGE SCALE GENOMIC DNA]</scope>
    <source>
        <strain evidence="4">Wonlab-2016</strain>
    </source>
</reference>
<dbReference type="Gene3D" id="2.60.120.290">
    <property type="entry name" value="Spermadhesin, CUB domain"/>
    <property type="match status" value="2"/>
</dbReference>
<protein>
    <recommendedName>
        <fullName evidence="3">CUB domain-containing protein</fullName>
    </recommendedName>
</protein>
<dbReference type="SUPFAM" id="SSF49854">
    <property type="entry name" value="Spermadhesin, CUB domain"/>
    <property type="match status" value="2"/>
</dbReference>
<dbReference type="FunFam" id="2.60.120.290:FF:000005">
    <property type="entry name" value="Procollagen C-endopeptidase enhancer 1"/>
    <property type="match status" value="1"/>
</dbReference>
<dbReference type="CDD" id="cd00041">
    <property type="entry name" value="CUB"/>
    <property type="match status" value="2"/>
</dbReference>
<comment type="caution">
    <text evidence="2">Lacks conserved residue(s) required for the propagation of feature annotation.</text>
</comment>
<feature type="non-terminal residue" evidence="4">
    <location>
        <position position="1"/>
    </location>
</feature>
<proteinExistence type="predicted"/>
<dbReference type="InterPro" id="IPR035914">
    <property type="entry name" value="Sperma_CUB_dom_sf"/>
</dbReference>
<dbReference type="PANTHER" id="PTHR47537">
    <property type="entry name" value="CUBILIN"/>
    <property type="match status" value="1"/>
</dbReference>
<dbReference type="PROSITE" id="PS01180">
    <property type="entry name" value="CUB"/>
    <property type="match status" value="2"/>
</dbReference>
<evidence type="ECO:0000256" key="1">
    <source>
        <dbReference type="ARBA" id="ARBA00023157"/>
    </source>
</evidence>
<gene>
    <name evidence="4" type="ORF">BaRGS_00005571</name>
</gene>
<feature type="non-terminal residue" evidence="4">
    <location>
        <position position="292"/>
    </location>
</feature>
<keyword evidence="1" id="KW-1015">Disulfide bond</keyword>
<dbReference type="InterPro" id="IPR000859">
    <property type="entry name" value="CUB_dom"/>
</dbReference>
<feature type="domain" description="CUB" evidence="3">
    <location>
        <begin position="149"/>
        <end position="268"/>
    </location>
</feature>
<comment type="caution">
    <text evidence="4">The sequence shown here is derived from an EMBL/GenBank/DDBJ whole genome shotgun (WGS) entry which is preliminary data.</text>
</comment>